<keyword evidence="2" id="KW-1185">Reference proteome</keyword>
<organism evidence="1 2">
    <name type="scientific">Croceicoccus esteveae</name>
    <dbReference type="NCBI Taxonomy" id="3075597"/>
    <lineage>
        <taxon>Bacteria</taxon>
        <taxon>Pseudomonadati</taxon>
        <taxon>Pseudomonadota</taxon>
        <taxon>Alphaproteobacteria</taxon>
        <taxon>Sphingomonadales</taxon>
        <taxon>Erythrobacteraceae</taxon>
        <taxon>Croceicoccus</taxon>
    </lineage>
</organism>
<sequence length="351" mass="38883">MSLQPRIGLDVCSSQFNAFINSFAAAVRATGATTAIIPHHFTELRDFDGVIFHWPYFLNAHCNKGHAFKALLHLALAKRLYGLKIIWVAHNAVPHEGRGNRLLRWMFFRLLDGIVYLSQTSRSMVRQENPVAGRTHEMVTVHGSYQGFVAVSAIPPLAPEEPCRLLTFGLVRPYKGLDLLIEAAKAASGKLHLTVLGKIRDLSYAQALARAASESACITLDLREEAIDDKELEAAIDRAHGIVLPYRKILNSGAAIHALSRNRPVLVPDQGAMPELRTALGSPWVHLFSNAIETADIDRFADRLRQAAPCARVDMAAFSWTRVTDDLARCFADLGIVTRPEKQRARTEHVS</sequence>
<gene>
    <name evidence="1" type="ORF">RM533_12460</name>
</gene>
<evidence type="ECO:0000313" key="2">
    <source>
        <dbReference type="Proteomes" id="UP001259803"/>
    </source>
</evidence>
<protein>
    <recommendedName>
        <fullName evidence="3">Glycosyltransferase</fullName>
    </recommendedName>
</protein>
<dbReference type="SUPFAM" id="SSF53756">
    <property type="entry name" value="UDP-Glycosyltransferase/glycogen phosphorylase"/>
    <property type="match status" value="1"/>
</dbReference>
<dbReference type="Proteomes" id="UP001259803">
    <property type="component" value="Unassembled WGS sequence"/>
</dbReference>
<dbReference type="Gene3D" id="3.40.50.2000">
    <property type="entry name" value="Glycogen Phosphorylase B"/>
    <property type="match status" value="1"/>
</dbReference>
<evidence type="ECO:0008006" key="3">
    <source>
        <dbReference type="Google" id="ProtNLM"/>
    </source>
</evidence>
<dbReference type="RefSeq" id="WP_311341555.1">
    <property type="nucleotide sequence ID" value="NZ_JAVRHS010000014.1"/>
</dbReference>
<dbReference type="EMBL" id="JAVRHS010000014">
    <property type="protein sequence ID" value="MDT0576980.1"/>
    <property type="molecule type" value="Genomic_DNA"/>
</dbReference>
<name>A0ABU2ZK54_9SPHN</name>
<comment type="caution">
    <text evidence="1">The sequence shown here is derived from an EMBL/GenBank/DDBJ whole genome shotgun (WGS) entry which is preliminary data.</text>
</comment>
<accession>A0ABU2ZK54</accession>
<proteinExistence type="predicted"/>
<evidence type="ECO:0000313" key="1">
    <source>
        <dbReference type="EMBL" id="MDT0576980.1"/>
    </source>
</evidence>
<reference evidence="1 2" key="1">
    <citation type="submission" date="2023-09" db="EMBL/GenBank/DDBJ databases">
        <authorList>
            <person name="Rey-Velasco X."/>
        </authorList>
    </citation>
    <scope>NUCLEOTIDE SEQUENCE [LARGE SCALE GENOMIC DNA]</scope>
    <source>
        <strain evidence="1 2">F390</strain>
    </source>
</reference>